<dbReference type="PANTHER" id="PTHR16301:SF20">
    <property type="entry name" value="IMPACT FAMILY MEMBER YIGZ"/>
    <property type="match status" value="1"/>
</dbReference>
<organism evidence="3 4">
    <name type="scientific">Lishizhenia tianjinensis</name>
    <dbReference type="NCBI Taxonomy" id="477690"/>
    <lineage>
        <taxon>Bacteria</taxon>
        <taxon>Pseudomonadati</taxon>
        <taxon>Bacteroidota</taxon>
        <taxon>Flavobacteriia</taxon>
        <taxon>Flavobacteriales</taxon>
        <taxon>Crocinitomicaceae</taxon>
        <taxon>Lishizhenia</taxon>
    </lineage>
</organism>
<reference evidence="3 4" key="1">
    <citation type="submission" date="2016-10" db="EMBL/GenBank/DDBJ databases">
        <authorList>
            <person name="de Groot N.N."/>
        </authorList>
    </citation>
    <scope>NUCLEOTIDE SEQUENCE [LARGE SCALE GENOMIC DNA]</scope>
    <source>
        <strain evidence="3 4">CGMCC 1.7005</strain>
    </source>
</reference>
<protein>
    <submittedName>
        <fullName evidence="3">Uncharacterized protein, YigZ family</fullName>
    </submittedName>
</protein>
<feature type="domain" description="Impact N-terminal" evidence="2">
    <location>
        <begin position="33"/>
        <end position="138"/>
    </location>
</feature>
<sequence>MCKIGTFEKKSILEKINKYKTIHAKSEGLYKEKGSKFIGYIVQCYDEDEAKTYLEQWRKEHHQARHWCYAYRFGLHKDVYRANDDGEPSNSAGAPILGQIQSYDLTNVLICVVRYFGGTKLGVGGLIHAYRAAAKEAIDNGKIIEVTVHQWIDVNFEYPEMPGIMKFVKDHNLIIKEQVFELSCKLRLGIPLEISEMVTEHLEELDNTSISDLGIY</sequence>
<dbReference type="Proteomes" id="UP000236454">
    <property type="component" value="Unassembled WGS sequence"/>
</dbReference>
<dbReference type="InterPro" id="IPR001498">
    <property type="entry name" value="Impact_N"/>
</dbReference>
<dbReference type="GO" id="GO:0006446">
    <property type="term" value="P:regulation of translational initiation"/>
    <property type="evidence" value="ECO:0007669"/>
    <property type="project" value="TreeGrafter"/>
</dbReference>
<dbReference type="InterPro" id="IPR036956">
    <property type="entry name" value="Impact_N_sf"/>
</dbReference>
<dbReference type="AlphaFoldDB" id="A0A1I7ALG3"/>
<comment type="similarity">
    <text evidence="1">Belongs to the IMPACT family.</text>
</comment>
<dbReference type="RefSeq" id="WP_244526216.1">
    <property type="nucleotide sequence ID" value="NZ_FPAS01000003.1"/>
</dbReference>
<keyword evidence="4" id="KW-1185">Reference proteome</keyword>
<dbReference type="GO" id="GO:0005737">
    <property type="term" value="C:cytoplasm"/>
    <property type="evidence" value="ECO:0007669"/>
    <property type="project" value="TreeGrafter"/>
</dbReference>
<proteinExistence type="inferred from homology"/>
<dbReference type="EMBL" id="FPAS01000003">
    <property type="protein sequence ID" value="SFT75714.1"/>
    <property type="molecule type" value="Genomic_DNA"/>
</dbReference>
<dbReference type="Gene3D" id="3.30.230.30">
    <property type="entry name" value="Impact, N-terminal domain"/>
    <property type="match status" value="1"/>
</dbReference>
<dbReference type="STRING" id="477690.SAMN05216474_2200"/>
<gene>
    <name evidence="3" type="ORF">SAMN05216474_2200</name>
</gene>
<dbReference type="SUPFAM" id="SSF54211">
    <property type="entry name" value="Ribosomal protein S5 domain 2-like"/>
    <property type="match status" value="1"/>
</dbReference>
<dbReference type="InterPro" id="IPR020568">
    <property type="entry name" value="Ribosomal_Su5_D2-typ_SF"/>
</dbReference>
<evidence type="ECO:0000256" key="1">
    <source>
        <dbReference type="ARBA" id="ARBA00007665"/>
    </source>
</evidence>
<dbReference type="InterPro" id="IPR023582">
    <property type="entry name" value="Impact"/>
</dbReference>
<accession>A0A1I7ALG3</accession>
<evidence type="ECO:0000313" key="3">
    <source>
        <dbReference type="EMBL" id="SFT75714.1"/>
    </source>
</evidence>
<dbReference type="PANTHER" id="PTHR16301">
    <property type="entry name" value="IMPACT-RELATED"/>
    <property type="match status" value="1"/>
</dbReference>
<name>A0A1I7ALG3_9FLAO</name>
<dbReference type="Pfam" id="PF01205">
    <property type="entry name" value="Impact_N"/>
    <property type="match status" value="1"/>
</dbReference>
<evidence type="ECO:0000313" key="4">
    <source>
        <dbReference type="Proteomes" id="UP000236454"/>
    </source>
</evidence>
<evidence type="ECO:0000259" key="2">
    <source>
        <dbReference type="Pfam" id="PF01205"/>
    </source>
</evidence>